<sequence length="223" mass="26431">MQSPDSTNHAQNSVQAIEKLTIQFEDAIQLDSSSYVMFPLLMNEKANEENFIDSRTYKDTDRLGYWNIIFYNTETDTFHLLDEKKKMLIHTFDMNEKVYREYEAVFHKQYIFYTITSFDSNGDKILNEKDFIYLYVSDRAGKKFRQLSPSNYHLSSWKVMKGHDKIVMLVSKDSNNNKKIDALDEVIPFVASIKDTLPARELFDAKEKNDIKKLFDRDWKRIK</sequence>
<evidence type="ECO:0000313" key="2">
    <source>
        <dbReference type="Proteomes" id="UP000480178"/>
    </source>
</evidence>
<name>A0A6C0GIJ7_9BACT</name>
<dbReference type="PROSITE" id="PS00018">
    <property type="entry name" value="EF_HAND_1"/>
    <property type="match status" value="1"/>
</dbReference>
<proteinExistence type="predicted"/>
<dbReference type="InterPro" id="IPR018247">
    <property type="entry name" value="EF_Hand_1_Ca_BS"/>
</dbReference>
<accession>A0A6C0GIJ7</accession>
<gene>
    <name evidence="1" type="ORF">GXP67_14815</name>
</gene>
<dbReference type="AlphaFoldDB" id="A0A6C0GIJ7"/>
<organism evidence="1 2">
    <name type="scientific">Rhodocytophaga rosea</name>
    <dbReference type="NCBI Taxonomy" id="2704465"/>
    <lineage>
        <taxon>Bacteria</taxon>
        <taxon>Pseudomonadati</taxon>
        <taxon>Bacteroidota</taxon>
        <taxon>Cytophagia</taxon>
        <taxon>Cytophagales</taxon>
        <taxon>Rhodocytophagaceae</taxon>
        <taxon>Rhodocytophaga</taxon>
    </lineage>
</organism>
<reference evidence="1 2" key="1">
    <citation type="submission" date="2020-01" db="EMBL/GenBank/DDBJ databases">
        <authorList>
            <person name="Kim M.K."/>
        </authorList>
    </citation>
    <scope>NUCLEOTIDE SEQUENCE [LARGE SCALE GENOMIC DNA]</scope>
    <source>
        <strain evidence="1 2">172606-1</strain>
    </source>
</reference>
<protein>
    <submittedName>
        <fullName evidence="1">Uncharacterized protein</fullName>
    </submittedName>
</protein>
<evidence type="ECO:0000313" key="1">
    <source>
        <dbReference type="EMBL" id="QHT67818.1"/>
    </source>
</evidence>
<dbReference type="KEGG" id="rhoz:GXP67_14815"/>
<dbReference type="Proteomes" id="UP000480178">
    <property type="component" value="Chromosome"/>
</dbReference>
<keyword evidence="2" id="KW-1185">Reference proteome</keyword>
<dbReference type="EMBL" id="CP048222">
    <property type="protein sequence ID" value="QHT67818.1"/>
    <property type="molecule type" value="Genomic_DNA"/>
</dbReference>
<dbReference type="RefSeq" id="WP_162443840.1">
    <property type="nucleotide sequence ID" value="NZ_CP048222.1"/>
</dbReference>